<dbReference type="InterPro" id="IPR000917">
    <property type="entry name" value="Sulfatase_N"/>
</dbReference>
<evidence type="ECO:0000313" key="8">
    <source>
        <dbReference type="Proteomes" id="UP001189429"/>
    </source>
</evidence>
<comment type="caution">
    <text evidence="7">The sequence shown here is derived from an EMBL/GenBank/DDBJ whole genome shotgun (WGS) entry which is preliminary data.</text>
</comment>
<evidence type="ECO:0000256" key="2">
    <source>
        <dbReference type="ARBA" id="ARBA00022723"/>
    </source>
</evidence>
<feature type="domain" description="Sulfatase N-terminal" evidence="6">
    <location>
        <begin position="113"/>
        <end position="437"/>
    </location>
</feature>
<dbReference type="PROSITE" id="PS00523">
    <property type="entry name" value="SULFATASE_1"/>
    <property type="match status" value="1"/>
</dbReference>
<dbReference type="PANTHER" id="PTHR42693:SF33">
    <property type="entry name" value="ARYLSULFATASE"/>
    <property type="match status" value="1"/>
</dbReference>
<dbReference type="SUPFAM" id="SSF53649">
    <property type="entry name" value="Alkaline phosphatase-like"/>
    <property type="match status" value="1"/>
</dbReference>
<feature type="chain" id="PRO_5045631332" description="Sulfatase N-terminal domain-containing protein" evidence="5">
    <location>
        <begin position="21"/>
        <end position="552"/>
    </location>
</feature>
<protein>
    <recommendedName>
        <fullName evidence="6">Sulfatase N-terminal domain-containing protein</fullName>
    </recommendedName>
</protein>
<evidence type="ECO:0000256" key="1">
    <source>
        <dbReference type="ARBA" id="ARBA00008779"/>
    </source>
</evidence>
<evidence type="ECO:0000259" key="6">
    <source>
        <dbReference type="Pfam" id="PF00884"/>
    </source>
</evidence>
<dbReference type="Pfam" id="PF00884">
    <property type="entry name" value="Sulfatase"/>
    <property type="match status" value="1"/>
</dbReference>
<feature type="signal peptide" evidence="5">
    <location>
        <begin position="1"/>
        <end position="20"/>
    </location>
</feature>
<sequence>MCKVGVLLLCLVVRAPPAAAVSPEDCTACAAAPAEEDCSSSACRVSLLQSRREVTSPKASESAVLGAKLFPRKPNIVLFLPDDMFFKDYSPWDPSGFAPAVPSRIPVMNKPINNGGVMPNLEKIAQSGATFARAYTASPLCTPSRYSIMTGRHPSRSLYGFDKVSEYFPGISEGFVGQYSMLGQGYKDQVSTIGIALQSLGYATGMMGKWHLTPSEEANFTSPYSDQTAYVMRPGFDFVDGLYITNMCDCSQPICDTFNHNLEWMLDRAVYFMDDAMTKQKPFFLYFSPTPPHNPSAEDSLLGHFTPYQTPAGTLASAPDVSKYCSSCKLAKRKEIWDSVADISSMSEEGSCRHLLAALRWIDESLGVLYDFLSERDAIGHTYIVVSTDHGPAKYSLYELSTRVPLYAAGPGIQAGTVVEEPVIHMDMAPTFLTWAGDSEGASLPMSSDGLSWSSLVSGEASSLDRESITTQSYFDTAIMNREGMKRYACRTSLIINRTLTKLQDPILIDECSSLAKDLALFVGDAYPALYDKVQVYNIVSDPTEQENLERF</sequence>
<keyword evidence="2" id="KW-0479">Metal-binding</keyword>
<keyword evidence="8" id="KW-1185">Reference proteome</keyword>
<evidence type="ECO:0000256" key="4">
    <source>
        <dbReference type="ARBA" id="ARBA00022837"/>
    </source>
</evidence>
<name>A0ABN9TLG0_9DINO</name>
<dbReference type="Proteomes" id="UP001189429">
    <property type="component" value="Unassembled WGS sequence"/>
</dbReference>
<keyword evidence="3" id="KW-0378">Hydrolase</keyword>
<organism evidence="7 8">
    <name type="scientific">Prorocentrum cordatum</name>
    <dbReference type="NCBI Taxonomy" id="2364126"/>
    <lineage>
        <taxon>Eukaryota</taxon>
        <taxon>Sar</taxon>
        <taxon>Alveolata</taxon>
        <taxon>Dinophyceae</taxon>
        <taxon>Prorocentrales</taxon>
        <taxon>Prorocentraceae</taxon>
        <taxon>Prorocentrum</taxon>
    </lineage>
</organism>
<evidence type="ECO:0000256" key="3">
    <source>
        <dbReference type="ARBA" id="ARBA00022801"/>
    </source>
</evidence>
<reference evidence="7" key="1">
    <citation type="submission" date="2023-10" db="EMBL/GenBank/DDBJ databases">
        <authorList>
            <person name="Chen Y."/>
            <person name="Shah S."/>
            <person name="Dougan E. K."/>
            <person name="Thang M."/>
            <person name="Chan C."/>
        </authorList>
    </citation>
    <scope>NUCLEOTIDE SEQUENCE [LARGE SCALE GENOMIC DNA]</scope>
</reference>
<evidence type="ECO:0000313" key="7">
    <source>
        <dbReference type="EMBL" id="CAK0846692.1"/>
    </source>
</evidence>
<dbReference type="InterPro" id="IPR017850">
    <property type="entry name" value="Alkaline_phosphatase_core_sf"/>
</dbReference>
<dbReference type="InterPro" id="IPR024607">
    <property type="entry name" value="Sulfatase_CS"/>
</dbReference>
<dbReference type="PANTHER" id="PTHR42693">
    <property type="entry name" value="ARYLSULFATASE FAMILY MEMBER"/>
    <property type="match status" value="1"/>
</dbReference>
<dbReference type="Gene3D" id="3.40.720.10">
    <property type="entry name" value="Alkaline Phosphatase, subunit A"/>
    <property type="match status" value="1"/>
</dbReference>
<proteinExistence type="inferred from homology"/>
<dbReference type="InterPro" id="IPR050738">
    <property type="entry name" value="Sulfatase"/>
</dbReference>
<comment type="similarity">
    <text evidence="1">Belongs to the sulfatase family.</text>
</comment>
<evidence type="ECO:0000256" key="5">
    <source>
        <dbReference type="SAM" id="SignalP"/>
    </source>
</evidence>
<gene>
    <name evidence="7" type="ORF">PCOR1329_LOCUS40139</name>
</gene>
<keyword evidence="5" id="KW-0732">Signal</keyword>
<dbReference type="EMBL" id="CAUYUJ010014839">
    <property type="protein sequence ID" value="CAK0846692.1"/>
    <property type="molecule type" value="Genomic_DNA"/>
</dbReference>
<keyword evidence="4" id="KW-0106">Calcium</keyword>
<accession>A0ABN9TLG0</accession>